<accession>A0A067QAG4</accession>
<evidence type="ECO:0000256" key="1">
    <source>
        <dbReference type="SAM" id="MobiDB-lite"/>
    </source>
</evidence>
<keyword evidence="3" id="KW-1185">Reference proteome</keyword>
<reference evidence="3" key="1">
    <citation type="journal article" date="2014" name="Proc. Natl. Acad. Sci. U.S.A.">
        <title>Extensive sampling of basidiomycete genomes demonstrates inadequacy of the white-rot/brown-rot paradigm for wood decay fungi.</title>
        <authorList>
            <person name="Riley R."/>
            <person name="Salamov A.A."/>
            <person name="Brown D.W."/>
            <person name="Nagy L.G."/>
            <person name="Floudas D."/>
            <person name="Held B.W."/>
            <person name="Levasseur A."/>
            <person name="Lombard V."/>
            <person name="Morin E."/>
            <person name="Otillar R."/>
            <person name="Lindquist E.A."/>
            <person name="Sun H."/>
            <person name="LaButti K.M."/>
            <person name="Schmutz J."/>
            <person name="Jabbour D."/>
            <person name="Luo H."/>
            <person name="Baker S.E."/>
            <person name="Pisabarro A.G."/>
            <person name="Walton J.D."/>
            <person name="Blanchette R.A."/>
            <person name="Henrissat B."/>
            <person name="Martin F."/>
            <person name="Cullen D."/>
            <person name="Hibbett D.S."/>
            <person name="Grigoriev I.V."/>
        </authorList>
    </citation>
    <scope>NUCLEOTIDE SEQUENCE [LARGE SCALE GENOMIC DNA]</scope>
    <source>
        <strain evidence="3">MUCL 33604</strain>
    </source>
</reference>
<gene>
    <name evidence="2" type="ORF">JAAARDRAFT_68008</name>
</gene>
<evidence type="ECO:0000313" key="2">
    <source>
        <dbReference type="EMBL" id="KDQ60487.1"/>
    </source>
</evidence>
<sequence length="350" mass="39728">MSLLVHASRTWHSKAAILSLATRRGLHTTPALCKKKKQMDMDSLFPDEEPEATTNMGDLFGSATPIPPKPSKSAAQGASRYPIDSPVSTKPPRKRLTPEERLKKFNDLRQYVSDRIGKRRAIRREQIRDSAWNHLWDLASTKEQMEQVVEMFPAWKAMGKVFTQTHAEQFVRRCEELKCPTLALDVFSDKVKYGLSLTQLPTARRLLHSLHLTTPLSNTIALSALFSLYKLPPISKDLVSCSMLMSACYKYANSKKEHRDKQSALVVAKSLVPSLEGLLKKAKPTFVPVKSVDRARRKEPMWVKWSLKRVEDSLVSASQKTGASRETALKKYAWLREYRIKSRHITLGEA</sequence>
<proteinExistence type="predicted"/>
<dbReference type="AlphaFoldDB" id="A0A067QAG4"/>
<dbReference type="Proteomes" id="UP000027265">
    <property type="component" value="Unassembled WGS sequence"/>
</dbReference>
<name>A0A067QAG4_9AGAM</name>
<dbReference type="EMBL" id="KL197714">
    <property type="protein sequence ID" value="KDQ60487.1"/>
    <property type="molecule type" value="Genomic_DNA"/>
</dbReference>
<evidence type="ECO:0000313" key="3">
    <source>
        <dbReference type="Proteomes" id="UP000027265"/>
    </source>
</evidence>
<dbReference type="OrthoDB" id="565731at2759"/>
<organism evidence="2 3">
    <name type="scientific">Jaapia argillacea MUCL 33604</name>
    <dbReference type="NCBI Taxonomy" id="933084"/>
    <lineage>
        <taxon>Eukaryota</taxon>
        <taxon>Fungi</taxon>
        <taxon>Dikarya</taxon>
        <taxon>Basidiomycota</taxon>
        <taxon>Agaricomycotina</taxon>
        <taxon>Agaricomycetes</taxon>
        <taxon>Agaricomycetidae</taxon>
        <taxon>Jaapiales</taxon>
        <taxon>Jaapiaceae</taxon>
        <taxon>Jaapia</taxon>
    </lineage>
</organism>
<protein>
    <submittedName>
        <fullName evidence="2">Uncharacterized protein</fullName>
    </submittedName>
</protein>
<dbReference type="HOGENOM" id="CLU_069658_0_0_1"/>
<feature type="region of interest" description="Disordered" evidence="1">
    <location>
        <begin position="45"/>
        <end position="100"/>
    </location>
</feature>
<dbReference type="InParanoid" id="A0A067QAG4"/>